<evidence type="ECO:0000313" key="4">
    <source>
        <dbReference type="Proteomes" id="UP000184368"/>
    </source>
</evidence>
<dbReference type="STRING" id="1302690.BUE76_23265"/>
<sequence>MWRIIMWILWFLVPYQKVAAQEQDAQQLLLNVEKLARMKEILEQMKSGYEVVAKGYLAVQNISAGNFDLHKVFMDGLVQVSPAIRNYYKVSQIVRWQLDLVKTSKATIKGVRGNNLLIPGELDYISKVVGNLMKGSLKQMEALAMVLTSGNLRMSDEERIKAIDHIWDETGAQLSFLRSFTNEAKVLLIQRQKERVDNAATRKLQGK</sequence>
<evidence type="ECO:0000256" key="2">
    <source>
        <dbReference type="SAM" id="SignalP"/>
    </source>
</evidence>
<keyword evidence="1" id="KW-0175">Coiled coil</keyword>
<organism evidence="3 4">
    <name type="scientific">Cnuella takakiae</name>
    <dbReference type="NCBI Taxonomy" id="1302690"/>
    <lineage>
        <taxon>Bacteria</taxon>
        <taxon>Pseudomonadati</taxon>
        <taxon>Bacteroidota</taxon>
        <taxon>Chitinophagia</taxon>
        <taxon>Chitinophagales</taxon>
        <taxon>Chitinophagaceae</taxon>
        <taxon>Cnuella</taxon>
    </lineage>
</organism>
<accession>A0A1M4SD49</accession>
<gene>
    <name evidence="3" type="ORF">SAMN05444008_10181</name>
</gene>
<dbReference type="EMBL" id="FQUO01000001">
    <property type="protein sequence ID" value="SHE30121.1"/>
    <property type="molecule type" value="Genomic_DNA"/>
</dbReference>
<keyword evidence="4" id="KW-1185">Reference proteome</keyword>
<protein>
    <recommendedName>
        <fullName evidence="5">TerB family tellurite resistance protein</fullName>
    </recommendedName>
</protein>
<evidence type="ECO:0008006" key="5">
    <source>
        <dbReference type="Google" id="ProtNLM"/>
    </source>
</evidence>
<keyword evidence="2" id="KW-0732">Signal</keyword>
<feature type="chain" id="PRO_5012431676" description="TerB family tellurite resistance protein" evidence="2">
    <location>
        <begin position="20"/>
        <end position="207"/>
    </location>
</feature>
<proteinExistence type="predicted"/>
<dbReference type="AlphaFoldDB" id="A0A1M4SD49"/>
<dbReference type="RefSeq" id="WP_073038939.1">
    <property type="nucleotide sequence ID" value="NZ_FQUO01000001.1"/>
</dbReference>
<dbReference type="OrthoDB" id="826958at2"/>
<feature type="signal peptide" evidence="2">
    <location>
        <begin position="1"/>
        <end position="19"/>
    </location>
</feature>
<dbReference type="Proteomes" id="UP000184368">
    <property type="component" value="Unassembled WGS sequence"/>
</dbReference>
<name>A0A1M4SD49_9BACT</name>
<evidence type="ECO:0000256" key="1">
    <source>
        <dbReference type="SAM" id="Coils"/>
    </source>
</evidence>
<feature type="coiled-coil region" evidence="1">
    <location>
        <begin position="18"/>
        <end position="45"/>
    </location>
</feature>
<reference evidence="3 4" key="1">
    <citation type="submission" date="2016-11" db="EMBL/GenBank/DDBJ databases">
        <authorList>
            <person name="Jaros S."/>
            <person name="Januszkiewicz K."/>
            <person name="Wedrychowicz H."/>
        </authorList>
    </citation>
    <scope>NUCLEOTIDE SEQUENCE [LARGE SCALE GENOMIC DNA]</scope>
    <source>
        <strain evidence="3 4">DSM 26897</strain>
    </source>
</reference>
<evidence type="ECO:0000313" key="3">
    <source>
        <dbReference type="EMBL" id="SHE30121.1"/>
    </source>
</evidence>